<organism evidence="1 2">
    <name type="scientific">Nesidiocoris tenuis</name>
    <dbReference type="NCBI Taxonomy" id="355587"/>
    <lineage>
        <taxon>Eukaryota</taxon>
        <taxon>Metazoa</taxon>
        <taxon>Ecdysozoa</taxon>
        <taxon>Arthropoda</taxon>
        <taxon>Hexapoda</taxon>
        <taxon>Insecta</taxon>
        <taxon>Pterygota</taxon>
        <taxon>Neoptera</taxon>
        <taxon>Paraneoptera</taxon>
        <taxon>Hemiptera</taxon>
        <taxon>Heteroptera</taxon>
        <taxon>Panheteroptera</taxon>
        <taxon>Cimicomorpha</taxon>
        <taxon>Miridae</taxon>
        <taxon>Dicyphina</taxon>
        <taxon>Nesidiocoris</taxon>
    </lineage>
</organism>
<name>A0A6H5GVC4_9HEMI</name>
<protein>
    <submittedName>
        <fullName evidence="1">Uncharacterized protein</fullName>
    </submittedName>
</protein>
<keyword evidence="2" id="KW-1185">Reference proteome</keyword>
<dbReference type="EMBL" id="CADCXU010018494">
    <property type="protein sequence ID" value="CAB0006874.1"/>
    <property type="molecule type" value="Genomic_DNA"/>
</dbReference>
<evidence type="ECO:0000313" key="1">
    <source>
        <dbReference type="EMBL" id="CAB0006874.1"/>
    </source>
</evidence>
<sequence>MVDRHCGIACAAPELNDRSMSTGTNCNCTQDLTEKNAKIQFHTVNGRTVIVLKSKIGTEQGCSTLGPRWLGTQHKPYFVKVEIEVPKYCRLYFRDVERFLAFTFSKSPSSADSHFRCWSTDLRRYTRRPACTVQDGTRQVAVMHPSDPSVRRTKTPLLVNWFIFTSTFTG</sequence>
<dbReference type="Proteomes" id="UP000479000">
    <property type="component" value="Unassembled WGS sequence"/>
</dbReference>
<reference evidence="1 2" key="1">
    <citation type="submission" date="2020-02" db="EMBL/GenBank/DDBJ databases">
        <authorList>
            <person name="Ferguson B K."/>
        </authorList>
    </citation>
    <scope>NUCLEOTIDE SEQUENCE [LARGE SCALE GENOMIC DNA]</scope>
</reference>
<evidence type="ECO:0000313" key="2">
    <source>
        <dbReference type="Proteomes" id="UP000479000"/>
    </source>
</evidence>
<gene>
    <name evidence="1" type="ORF">NTEN_LOCUS12315</name>
</gene>
<proteinExistence type="predicted"/>
<dbReference type="AlphaFoldDB" id="A0A6H5GVC4"/>
<accession>A0A6H5GVC4</accession>
<feature type="non-terminal residue" evidence="1">
    <location>
        <position position="170"/>
    </location>
</feature>